<reference evidence="2 3" key="1">
    <citation type="submission" date="2018-11" db="EMBL/GenBank/DDBJ databases">
        <authorList>
            <person name="Li F."/>
        </authorList>
    </citation>
    <scope>NUCLEOTIDE SEQUENCE [LARGE SCALE GENOMIC DNA]</scope>
    <source>
        <strain evidence="2 3">Gsoil 818</strain>
    </source>
</reference>
<dbReference type="Proteomes" id="UP000279994">
    <property type="component" value="Unassembled WGS sequence"/>
</dbReference>
<evidence type="ECO:0000256" key="1">
    <source>
        <dbReference type="SAM" id="Phobius"/>
    </source>
</evidence>
<evidence type="ECO:0000313" key="2">
    <source>
        <dbReference type="EMBL" id="RNM13851.1"/>
    </source>
</evidence>
<keyword evidence="3" id="KW-1185">Reference proteome</keyword>
<name>A0A3N0GNA6_9ACTN</name>
<evidence type="ECO:0008006" key="4">
    <source>
        <dbReference type="Google" id="ProtNLM"/>
    </source>
</evidence>
<comment type="caution">
    <text evidence="2">The sequence shown here is derived from an EMBL/GenBank/DDBJ whole genome shotgun (WGS) entry which is preliminary data.</text>
</comment>
<dbReference type="EMBL" id="RJSF01000040">
    <property type="protein sequence ID" value="RNM13851.1"/>
    <property type="molecule type" value="Genomic_DNA"/>
</dbReference>
<organism evidence="2 3">
    <name type="scientific">Nocardioides pocheonensis</name>
    <dbReference type="NCBI Taxonomy" id="661485"/>
    <lineage>
        <taxon>Bacteria</taxon>
        <taxon>Bacillati</taxon>
        <taxon>Actinomycetota</taxon>
        <taxon>Actinomycetes</taxon>
        <taxon>Propionibacteriales</taxon>
        <taxon>Nocardioidaceae</taxon>
        <taxon>Nocardioides</taxon>
    </lineage>
</organism>
<feature type="transmembrane region" description="Helical" evidence="1">
    <location>
        <begin position="23"/>
        <end position="42"/>
    </location>
</feature>
<keyword evidence="1" id="KW-1133">Transmembrane helix</keyword>
<proteinExistence type="predicted"/>
<protein>
    <recommendedName>
        <fullName evidence="4">DUF4386 family protein</fullName>
    </recommendedName>
</protein>
<feature type="transmembrane region" description="Helical" evidence="1">
    <location>
        <begin position="100"/>
        <end position="125"/>
    </location>
</feature>
<feature type="transmembrane region" description="Helical" evidence="1">
    <location>
        <begin position="145"/>
        <end position="164"/>
    </location>
</feature>
<gene>
    <name evidence="2" type="ORF">EFL26_12875</name>
</gene>
<sequence>MTITSAPPRPTAVDGPSAGRRTMVTLAVIYLGLFAVLMATGADREPDANPAKLIADYGVSRTGAQLMTYTAVVTGVVLVFFGAALRSVLVSRGRRWTTDIVMLGFALMAITLVTWAVTALALYHAVDIGDTKVVQAINVLDTTNFPFAMLGMACTLLAVGVTALREQALPTWLCWVSIVLGAMSPLGPLAFAPFFLFAVWTVVVAATIRLPEAA</sequence>
<dbReference type="AlphaFoldDB" id="A0A3N0GNA6"/>
<dbReference type="RefSeq" id="WP_123223257.1">
    <property type="nucleotide sequence ID" value="NZ_RJSF01000040.1"/>
</dbReference>
<dbReference type="OrthoDB" id="3574827at2"/>
<keyword evidence="1" id="KW-0472">Membrane</keyword>
<accession>A0A3N0GNA6</accession>
<keyword evidence="1" id="KW-0812">Transmembrane</keyword>
<feature type="transmembrane region" description="Helical" evidence="1">
    <location>
        <begin position="66"/>
        <end position="88"/>
    </location>
</feature>
<evidence type="ECO:0000313" key="3">
    <source>
        <dbReference type="Proteomes" id="UP000279994"/>
    </source>
</evidence>